<dbReference type="InterPro" id="IPR053022">
    <property type="entry name" value="Chloroplast_translocon_comp"/>
</dbReference>
<evidence type="ECO:0000259" key="5">
    <source>
        <dbReference type="Pfam" id="PF04357"/>
    </source>
</evidence>
<comment type="caution">
    <text evidence="6">The sequence shown here is derived from an EMBL/GenBank/DDBJ whole genome shotgun (WGS) entry which is preliminary data.</text>
</comment>
<evidence type="ECO:0000256" key="3">
    <source>
        <dbReference type="ARBA" id="ARBA00022989"/>
    </source>
</evidence>
<dbReference type="GO" id="GO:0009306">
    <property type="term" value="P:protein secretion"/>
    <property type="evidence" value="ECO:0007669"/>
    <property type="project" value="InterPro"/>
</dbReference>
<keyword evidence="2" id="KW-0812">Transmembrane</keyword>
<keyword evidence="4" id="KW-0472">Membrane</keyword>
<dbReference type="Pfam" id="PF04357">
    <property type="entry name" value="TamB"/>
    <property type="match status" value="1"/>
</dbReference>
<comment type="subcellular location">
    <subcellularLocation>
        <location evidence="1">Membrane</location>
        <topology evidence="1">Single-pass membrane protein</topology>
    </subcellularLocation>
</comment>
<accession>A0A7C4AIP8</accession>
<dbReference type="PANTHER" id="PTHR34457:SF3">
    <property type="entry name" value="PROTEIN TIC236, CHLOROPLASTIC"/>
    <property type="match status" value="1"/>
</dbReference>
<evidence type="ECO:0000256" key="2">
    <source>
        <dbReference type="ARBA" id="ARBA00022692"/>
    </source>
</evidence>
<evidence type="ECO:0000313" key="6">
    <source>
        <dbReference type="EMBL" id="HGG98994.1"/>
    </source>
</evidence>
<dbReference type="GO" id="GO:0005886">
    <property type="term" value="C:plasma membrane"/>
    <property type="evidence" value="ECO:0007669"/>
    <property type="project" value="InterPro"/>
</dbReference>
<feature type="domain" description="Translocation and assembly module TamB C-terminal" evidence="5">
    <location>
        <begin position="977"/>
        <end position="1306"/>
    </location>
</feature>
<organism evidence="6">
    <name type="scientific">Thermodesulfovibrio aggregans</name>
    <dbReference type="NCBI Taxonomy" id="86166"/>
    <lineage>
        <taxon>Bacteria</taxon>
        <taxon>Pseudomonadati</taxon>
        <taxon>Nitrospirota</taxon>
        <taxon>Thermodesulfovibrionia</taxon>
        <taxon>Thermodesulfovibrionales</taxon>
        <taxon>Thermodesulfovibrionaceae</taxon>
        <taxon>Thermodesulfovibrio</taxon>
    </lineage>
</organism>
<proteinExistence type="predicted"/>
<sequence length="1307" mass="146760">MKYSVKKIILLLFISFLILFLFFGKFDISSILLKPVTDELQDITGMRVTIDEVSVSFIPLYFEFKNIVMSTPEKDNLKLNKIKLYIGLNRILNKEIEIRRASVYSGNLSINYSTLNRVTEKIINYFKKPTKLPLKLKFNSIEVNKISGSIYNENFTLNLKTFTGRAILKKEPEISILSNIKILSSFCPNIDINLKTSFKIADGNVVLKELKIFDIASFVESSGKINYNSLLGEFLVSGKILFKSLLKYFEIEGGTGELNIDGKITIIEGEKWLEKLKLNLSFDGSFLLEELMQILKVSEKLSGVAEINKGKVEGSLSSPVISGKVSLSKGNILGVKVDKIKAEALYRNGILEFSEGNVNLYNGFAKARVWITLPKVIKHHVSLELKGVSSNAVFELIKWNPEIAEGTVDGWLFSEGEKFSPSGVFTYTRKTQLPDDLRGKISKIKGEFVSENGIYKFNSLEIYLPEAVASANGYIDTKNNYIKFNFVSDVKNINELLVFYQKGVYGDVYIKGTLSGNIQDPQINLNFSSNNFKVSVNDIEKSILIQPFSFDNLKGDFIYKKNLLLINNISAHDISIKGKILFPKAKNLFDFQNPVFDIIFSVKNIHVKNFHVKAFNNVINTCLDLNGSIKERGTVTANAIFCPIFLGKNKIIDKTLAYVIIEKNSIFVKDAKFYSSGNFLQVSGYLDFGNQIDLKGKSKIFDITALTESYTRKIGMKYIEKINLNNFNFNIKGYIKNPVITAETGLTTKVKNGRVIDGTVNLKYENNQLRLTSSLMKKLSFSVEGFLEKNQWSVKGNFNSVRIDSLAGIFINNLPEDLVVLIDGKMIGSINGEKVDAQFNLNRIFTRLYGIGLNNKNPLNITIKNGNLYFNPVTFIGQSTELTIKGKITEYFDILIEGSTDLRPFKALFKVDDIKGRASMQVYIYENRKNPEIAGGVDINNASITLRKDIPSLSNINATMSFNEDRVVIKKAYGNFSEGTVQLEGTAYLEKLAIKHLSLSGKISQVRWIFTPKCWAYMDGQFYLTGSYYSPLLSGHLNIQKGVYTEKIEWTRLALKSSSAKPVAVKDSWLNNLKLNLRIQSDNFLVNNNLATVNLNSDILLKGTIPDPSLIGWINAKDGWVYFRGNKFEILRLLIQFTDPDLIRPYLNISARTNISQYNVNLNINGYIDQFNLILSSNPPLSESELLNLLVLGQNGVFAKGATEATSFITGQMQEVMEERIRGLTGLDVISVEPGISKTTGSITSRVTVGKRLMDGRLNVTYSTQAGTTAEQIIKVEYFVKKGVFLVGIKDETGGVSGAIKFRFEFR</sequence>
<keyword evidence="3" id="KW-1133">Transmembrane helix</keyword>
<protein>
    <recommendedName>
        <fullName evidence="5">Translocation and assembly module TamB C-terminal domain-containing protein</fullName>
    </recommendedName>
</protein>
<dbReference type="PANTHER" id="PTHR34457">
    <property type="entry name" value="EMBRYO DEFECTIVE 2410"/>
    <property type="match status" value="1"/>
</dbReference>
<dbReference type="InterPro" id="IPR007452">
    <property type="entry name" value="TamB_C"/>
</dbReference>
<evidence type="ECO:0000256" key="1">
    <source>
        <dbReference type="ARBA" id="ARBA00004167"/>
    </source>
</evidence>
<evidence type="ECO:0000256" key="4">
    <source>
        <dbReference type="ARBA" id="ARBA00023136"/>
    </source>
</evidence>
<name>A0A7C4AIP8_9BACT</name>
<reference evidence="6" key="1">
    <citation type="journal article" date="2020" name="mSystems">
        <title>Genome- and Community-Level Interaction Insights into Carbon Utilization and Element Cycling Functions of Hydrothermarchaeota in Hydrothermal Sediment.</title>
        <authorList>
            <person name="Zhou Z."/>
            <person name="Liu Y."/>
            <person name="Xu W."/>
            <person name="Pan J."/>
            <person name="Luo Z.H."/>
            <person name="Li M."/>
        </authorList>
    </citation>
    <scope>NUCLEOTIDE SEQUENCE [LARGE SCALE GENOMIC DNA]</scope>
    <source>
        <strain evidence="6">SpSt-788</strain>
    </source>
</reference>
<dbReference type="EMBL" id="DTHO01000007">
    <property type="protein sequence ID" value="HGG98994.1"/>
    <property type="molecule type" value="Genomic_DNA"/>
</dbReference>
<gene>
    <name evidence="6" type="ORF">ENV75_00840</name>
</gene>